<feature type="transmembrane region" description="Helical" evidence="1">
    <location>
        <begin position="215"/>
        <end position="240"/>
    </location>
</feature>
<dbReference type="EMBL" id="FQXD01000018">
    <property type="protein sequence ID" value="SHH90030.1"/>
    <property type="molecule type" value="Genomic_DNA"/>
</dbReference>
<keyword evidence="3" id="KW-1185">Reference proteome</keyword>
<name>A0A1M5WRA2_9BACI</name>
<proteinExistence type="predicted"/>
<sequence>MTYVTFELKKMMFDKKFHLFMLLCILFVIGMFIRNVIFQPYIEKEEQEILAKHTETVRSNEESIQNTLHAEPNNEKLQHLLSISEQLLITLTELRNIQNSKDWRTKLTLENEFLFAVKDYKKAEGDFPLSLIDIEQRIATNEKLITDDIKPQHPTFSVAMPNFLKLLTSLLFQFGAILFVIVITGDILSSEYEQRSIQLLFTQPINKKNIITSKYLVSLFVYIAMLFIFFATAILVNVLFGKKGTFQYPVLIENNGDIEFISIADYLFQGIIVTSATVFMVIILSMFLGLILKHTLKTVIVLTIILFIGYSLTWVSSNFLLWFHPFQYVLANERIVYQNDTVWYQGIFSIFLSTALLFWITKRKISSK</sequence>
<dbReference type="RefSeq" id="WP_073012173.1">
    <property type="nucleotide sequence ID" value="NZ_FQXD01000018.1"/>
</dbReference>
<dbReference type="Pfam" id="PF12679">
    <property type="entry name" value="ABC2_membrane_2"/>
    <property type="match status" value="1"/>
</dbReference>
<feature type="transmembrane region" description="Helical" evidence="1">
    <location>
        <begin position="17"/>
        <end position="37"/>
    </location>
</feature>
<dbReference type="PANTHER" id="PTHR37305">
    <property type="entry name" value="INTEGRAL MEMBRANE PROTEIN-RELATED"/>
    <property type="match status" value="1"/>
</dbReference>
<evidence type="ECO:0000256" key="1">
    <source>
        <dbReference type="SAM" id="Phobius"/>
    </source>
</evidence>
<feature type="transmembrane region" description="Helical" evidence="1">
    <location>
        <begin position="170"/>
        <end position="188"/>
    </location>
</feature>
<dbReference type="GO" id="GO:0140359">
    <property type="term" value="F:ABC-type transporter activity"/>
    <property type="evidence" value="ECO:0007669"/>
    <property type="project" value="InterPro"/>
</dbReference>
<protein>
    <submittedName>
        <fullName evidence="2">ABC-2 family transporter protein</fullName>
    </submittedName>
</protein>
<dbReference type="AlphaFoldDB" id="A0A1M5WRA2"/>
<dbReference type="Proteomes" id="UP000184079">
    <property type="component" value="Unassembled WGS sequence"/>
</dbReference>
<gene>
    <name evidence="2" type="ORF">SAMN05421807_11830</name>
</gene>
<reference evidence="3" key="1">
    <citation type="submission" date="2016-11" db="EMBL/GenBank/DDBJ databases">
        <authorList>
            <person name="Varghese N."/>
            <person name="Submissions S."/>
        </authorList>
    </citation>
    <scope>NUCLEOTIDE SEQUENCE [LARGE SCALE GENOMIC DNA]</scope>
    <source>
        <strain evidence="3">CGMCC 1.6496</strain>
    </source>
</reference>
<feature type="transmembrane region" description="Helical" evidence="1">
    <location>
        <begin position="342"/>
        <end position="360"/>
    </location>
</feature>
<keyword evidence="1" id="KW-0812">Transmembrane</keyword>
<feature type="transmembrane region" description="Helical" evidence="1">
    <location>
        <begin position="266"/>
        <end position="292"/>
    </location>
</feature>
<keyword evidence="1" id="KW-0472">Membrane</keyword>
<accession>A0A1M5WRA2</accession>
<keyword evidence="1" id="KW-1133">Transmembrane helix</keyword>
<feature type="transmembrane region" description="Helical" evidence="1">
    <location>
        <begin position="299"/>
        <end position="322"/>
    </location>
</feature>
<dbReference type="OrthoDB" id="2963308at2"/>
<dbReference type="PANTHER" id="PTHR37305:SF1">
    <property type="entry name" value="MEMBRANE PROTEIN"/>
    <property type="match status" value="1"/>
</dbReference>
<dbReference type="GO" id="GO:0005886">
    <property type="term" value="C:plasma membrane"/>
    <property type="evidence" value="ECO:0007669"/>
    <property type="project" value="UniProtKB-SubCell"/>
</dbReference>
<evidence type="ECO:0000313" key="3">
    <source>
        <dbReference type="Proteomes" id="UP000184079"/>
    </source>
</evidence>
<evidence type="ECO:0000313" key="2">
    <source>
        <dbReference type="EMBL" id="SHH90030.1"/>
    </source>
</evidence>
<organism evidence="2 3">
    <name type="scientific">Virgibacillus chiguensis</name>
    <dbReference type="NCBI Taxonomy" id="411959"/>
    <lineage>
        <taxon>Bacteria</taxon>
        <taxon>Bacillati</taxon>
        <taxon>Bacillota</taxon>
        <taxon>Bacilli</taxon>
        <taxon>Bacillales</taxon>
        <taxon>Bacillaceae</taxon>
        <taxon>Virgibacillus</taxon>
    </lineage>
</organism>